<reference evidence="3 4" key="1">
    <citation type="submission" date="2022-11" db="EMBL/GenBank/DDBJ databases">
        <title>Minimal conservation of predation-associated metabolite biosynthetic gene clusters underscores biosynthetic potential of Myxococcota including descriptions for ten novel species: Archangium lansinium sp. nov., Myxococcus landrumus sp. nov., Nannocystis bai.</title>
        <authorList>
            <person name="Ahearne A."/>
            <person name="Stevens C."/>
            <person name="Dowd S."/>
        </authorList>
    </citation>
    <scope>NUCLEOTIDE SEQUENCE [LARGE SCALE GENOMIC DNA]</scope>
    <source>
        <strain evidence="3 4">BB15-2</strain>
    </source>
</reference>
<protein>
    <submittedName>
        <fullName evidence="3">Uncharacterized protein</fullName>
    </submittedName>
</protein>
<dbReference type="PROSITE" id="PS51257">
    <property type="entry name" value="PROKAR_LIPOPROTEIN"/>
    <property type="match status" value="1"/>
</dbReference>
<proteinExistence type="predicted"/>
<evidence type="ECO:0000313" key="4">
    <source>
        <dbReference type="Proteomes" id="UP001221686"/>
    </source>
</evidence>
<accession>A0ABT5E4X8</accession>
<gene>
    <name evidence="3" type="ORF">POL25_28715</name>
</gene>
<evidence type="ECO:0000313" key="3">
    <source>
        <dbReference type="EMBL" id="MDC0720922.1"/>
    </source>
</evidence>
<dbReference type="RefSeq" id="WP_272089431.1">
    <property type="nucleotide sequence ID" value="NZ_JAQNDL010000003.1"/>
</dbReference>
<feature type="chain" id="PRO_5045564730" evidence="2">
    <location>
        <begin position="24"/>
        <end position="281"/>
    </location>
</feature>
<keyword evidence="4" id="KW-1185">Reference proteome</keyword>
<dbReference type="Proteomes" id="UP001221686">
    <property type="component" value="Unassembled WGS sequence"/>
</dbReference>
<keyword evidence="2" id="KW-0732">Signal</keyword>
<feature type="signal peptide" evidence="2">
    <location>
        <begin position="1"/>
        <end position="23"/>
    </location>
</feature>
<comment type="caution">
    <text evidence="3">The sequence shown here is derived from an EMBL/GenBank/DDBJ whole genome shotgun (WGS) entry which is preliminary data.</text>
</comment>
<organism evidence="3 4">
    <name type="scientific">Nannocystis bainbridge</name>
    <dbReference type="NCBI Taxonomy" id="2995303"/>
    <lineage>
        <taxon>Bacteria</taxon>
        <taxon>Pseudomonadati</taxon>
        <taxon>Myxococcota</taxon>
        <taxon>Polyangia</taxon>
        <taxon>Nannocystales</taxon>
        <taxon>Nannocystaceae</taxon>
        <taxon>Nannocystis</taxon>
    </lineage>
</organism>
<evidence type="ECO:0000256" key="2">
    <source>
        <dbReference type="SAM" id="SignalP"/>
    </source>
</evidence>
<feature type="region of interest" description="Disordered" evidence="1">
    <location>
        <begin position="15"/>
        <end position="44"/>
    </location>
</feature>
<sequence>MRRAQTTALSLVLSCGGSGGQTADPPPGPASTFAPSTPAPPSAAPVVAAPVVAAPVVAAPVVALPSTCTAPFIVPPPYHDNFIDDAAATPGHDLGVWPSQPMRGPFATREELQPDCTDRANMTAEPFAEIVHCMTGDGRRPPGPDNLPEHVLLVRTAQGWWAHTLARTRWPHRREDEAQLAHVTQVVAADRLGDGGAEVTAIAQVGPPGGDKIHTAFLCGLGPSGVPACADIRVAAGGPFHGLGAMLYQLTIGCDATLTIVGWEGGSPVKLIHGRATLAFQ</sequence>
<evidence type="ECO:0000256" key="1">
    <source>
        <dbReference type="SAM" id="MobiDB-lite"/>
    </source>
</evidence>
<name>A0ABT5E4X8_9BACT</name>
<dbReference type="EMBL" id="JAQNDL010000003">
    <property type="protein sequence ID" value="MDC0720922.1"/>
    <property type="molecule type" value="Genomic_DNA"/>
</dbReference>